<dbReference type="PANTHER" id="PTHR30373:SF2">
    <property type="entry name" value="UPF0603 PROTEIN YGCG"/>
    <property type="match status" value="1"/>
</dbReference>
<name>A0A429Z9P3_9ENTE</name>
<protein>
    <recommendedName>
        <fullName evidence="2">TPM domain-containing protein</fullName>
    </recommendedName>
</protein>
<keyword evidence="1" id="KW-0472">Membrane</keyword>
<dbReference type="EMBL" id="PXZH01000001">
    <property type="protein sequence ID" value="RST90412.1"/>
    <property type="molecule type" value="Genomic_DNA"/>
</dbReference>
<feature type="transmembrane region" description="Helical" evidence="1">
    <location>
        <begin position="195"/>
        <end position="214"/>
    </location>
</feature>
<accession>A0A429Z9P3</accession>
<keyword evidence="4" id="KW-1185">Reference proteome</keyword>
<feature type="domain" description="TPM" evidence="2">
    <location>
        <begin position="40"/>
        <end position="166"/>
    </location>
</feature>
<evidence type="ECO:0000313" key="3">
    <source>
        <dbReference type="EMBL" id="RST90412.1"/>
    </source>
</evidence>
<evidence type="ECO:0000256" key="1">
    <source>
        <dbReference type="SAM" id="Phobius"/>
    </source>
</evidence>
<dbReference type="RefSeq" id="WP_125943082.1">
    <property type="nucleotide sequence ID" value="NZ_PXZH01000001.1"/>
</dbReference>
<evidence type="ECO:0000259" key="2">
    <source>
        <dbReference type="Pfam" id="PF04536"/>
    </source>
</evidence>
<dbReference type="Gene3D" id="3.10.310.50">
    <property type="match status" value="1"/>
</dbReference>
<keyword evidence="1" id="KW-0812">Transmembrane</keyword>
<dbReference type="Pfam" id="PF04536">
    <property type="entry name" value="TPM_phosphatase"/>
    <property type="match status" value="1"/>
</dbReference>
<gene>
    <name evidence="3" type="ORF">C7P63_04870</name>
</gene>
<dbReference type="Proteomes" id="UP000277864">
    <property type="component" value="Unassembled WGS sequence"/>
</dbReference>
<evidence type="ECO:0000313" key="4">
    <source>
        <dbReference type="Proteomes" id="UP000277864"/>
    </source>
</evidence>
<sequence length="498" mass="56571">MKKSIYQKQKLLVIMGLLMTGLLIIIFPNCSVAASSNIFVEDQAHILNDQDKDYIKKINEEKFSTLDGKPQYVVVTLPNLEGYDSIEDYAEQKFQKLGIGQKNLDNGFLFVIAIEDHKYRLETGYGVEDVITDSMKEDIVNDEAVELLKDEQYGAAVMTISQNIERVVLDRYGNYDASKQAVIQEKERKAKAVKLLFTVLAFLVALVVVVFLIYQLRVQKLKGQLQKEYIDKNMKVFIYEKSGAYKQVQLSSYLARQLIRISGSSKLLKDQEEMGNWLGQYLIVDALIQYWRQAKTKAPYSVSIYMDQKHLDPWLTPLLENAQSFEYPLKVNPFTKKNKLTQAVTTYFTEVTEKHELAVRISQRNQTYIHQVCSQFLMQNGIQFRNTLNHQLEIALMTYYFLKGKDLSSPHVLDTITLDDTELNKAFRFAEKKRKEIDSSQKQQALSDLTNMTLGNYYLQSLIWSNYHSSGSSSIGGSGGGSSFGGGSSGGGGFSGGW</sequence>
<proteinExistence type="predicted"/>
<reference evidence="3 4" key="1">
    <citation type="submission" date="2018-03" db="EMBL/GenBank/DDBJ databases">
        <authorList>
            <person name="Gulvik C.A."/>
        </authorList>
    </citation>
    <scope>NUCLEOTIDE SEQUENCE [LARGE SCALE GENOMIC DNA]</scope>
    <source>
        <strain evidence="3 4">JCM 31581</strain>
    </source>
</reference>
<dbReference type="InterPro" id="IPR007621">
    <property type="entry name" value="TPM_dom"/>
</dbReference>
<keyword evidence="1" id="KW-1133">Transmembrane helix</keyword>
<comment type="caution">
    <text evidence="3">The sequence shown here is derived from an EMBL/GenBank/DDBJ whole genome shotgun (WGS) entry which is preliminary data.</text>
</comment>
<dbReference type="OrthoDB" id="9810918at2"/>
<organism evidence="3 4">
    <name type="scientific">Vagococcus humatus</name>
    <dbReference type="NCBI Taxonomy" id="1889241"/>
    <lineage>
        <taxon>Bacteria</taxon>
        <taxon>Bacillati</taxon>
        <taxon>Bacillota</taxon>
        <taxon>Bacilli</taxon>
        <taxon>Lactobacillales</taxon>
        <taxon>Enterococcaceae</taxon>
        <taxon>Vagococcus</taxon>
    </lineage>
</organism>
<dbReference type="PANTHER" id="PTHR30373">
    <property type="entry name" value="UPF0603 PROTEIN YGCG"/>
    <property type="match status" value="1"/>
</dbReference>
<dbReference type="AlphaFoldDB" id="A0A429Z9P3"/>